<reference evidence="2 3" key="1">
    <citation type="journal article" date="2017" name="Nature">
        <title>The Apostasia genome and the evolution of orchids.</title>
        <authorList>
            <person name="Zhang G.Q."/>
            <person name="Liu K.W."/>
            <person name="Li Z."/>
            <person name="Lohaus R."/>
            <person name="Hsiao Y.Y."/>
            <person name="Niu S.C."/>
            <person name="Wang J.Y."/>
            <person name="Lin Y.C."/>
            <person name="Xu Q."/>
            <person name="Chen L.J."/>
            <person name="Yoshida K."/>
            <person name="Fujiwara S."/>
            <person name="Wang Z.W."/>
            <person name="Zhang Y.Q."/>
            <person name="Mitsuda N."/>
            <person name="Wang M."/>
            <person name="Liu G.H."/>
            <person name="Pecoraro L."/>
            <person name="Huang H.X."/>
            <person name="Xiao X.J."/>
            <person name="Lin M."/>
            <person name="Wu X.Y."/>
            <person name="Wu W.L."/>
            <person name="Chen Y.Y."/>
            <person name="Chang S.B."/>
            <person name="Sakamoto S."/>
            <person name="Ohme-Takagi M."/>
            <person name="Yagi M."/>
            <person name="Zeng S.J."/>
            <person name="Shen C.Y."/>
            <person name="Yeh C.M."/>
            <person name="Luo Y.B."/>
            <person name="Tsai W.C."/>
            <person name="Van de Peer Y."/>
            <person name="Liu Z.J."/>
        </authorList>
    </citation>
    <scope>NUCLEOTIDE SEQUENCE [LARGE SCALE GENOMIC DNA]</scope>
    <source>
        <strain evidence="3">cv. Shenzhen</strain>
        <tissue evidence="2">Stem</tissue>
    </source>
</reference>
<sequence>MGFIKSSCMPVLAKTSPAKSSPSPEKEEVKTEDMAEKERQRKMEEKKKKKMMMMMMEGEKSNLHKAAMAAPFFPFHSRPGLR</sequence>
<gene>
    <name evidence="2" type="ORF">AXF42_Ash000383</name>
</gene>
<feature type="compositionally biased region" description="Low complexity" evidence="1">
    <location>
        <begin position="13"/>
        <end position="23"/>
    </location>
</feature>
<accession>A0A2I0AG90</accession>
<name>A0A2I0AG90_9ASPA</name>
<evidence type="ECO:0000313" key="2">
    <source>
        <dbReference type="EMBL" id="PKA54548.1"/>
    </source>
</evidence>
<dbReference type="Proteomes" id="UP000236161">
    <property type="component" value="Unassembled WGS sequence"/>
</dbReference>
<protein>
    <submittedName>
        <fullName evidence="2">Uncharacterized protein</fullName>
    </submittedName>
</protein>
<dbReference type="AlphaFoldDB" id="A0A2I0AG90"/>
<dbReference type="EMBL" id="KZ451982">
    <property type="protein sequence ID" value="PKA54548.1"/>
    <property type="molecule type" value="Genomic_DNA"/>
</dbReference>
<keyword evidence="3" id="KW-1185">Reference proteome</keyword>
<proteinExistence type="predicted"/>
<organism evidence="2 3">
    <name type="scientific">Apostasia shenzhenica</name>
    <dbReference type="NCBI Taxonomy" id="1088818"/>
    <lineage>
        <taxon>Eukaryota</taxon>
        <taxon>Viridiplantae</taxon>
        <taxon>Streptophyta</taxon>
        <taxon>Embryophyta</taxon>
        <taxon>Tracheophyta</taxon>
        <taxon>Spermatophyta</taxon>
        <taxon>Magnoliopsida</taxon>
        <taxon>Liliopsida</taxon>
        <taxon>Asparagales</taxon>
        <taxon>Orchidaceae</taxon>
        <taxon>Apostasioideae</taxon>
        <taxon>Apostasia</taxon>
    </lineage>
</organism>
<evidence type="ECO:0000313" key="3">
    <source>
        <dbReference type="Proteomes" id="UP000236161"/>
    </source>
</evidence>
<feature type="compositionally biased region" description="Basic and acidic residues" evidence="1">
    <location>
        <begin position="24"/>
        <end position="46"/>
    </location>
</feature>
<feature type="region of interest" description="Disordered" evidence="1">
    <location>
        <begin position="1"/>
        <end position="48"/>
    </location>
</feature>
<evidence type="ECO:0000256" key="1">
    <source>
        <dbReference type="SAM" id="MobiDB-lite"/>
    </source>
</evidence>